<sequence length="189" mass="20320">MPGPDDMMSAVSESLAERTGRTLEQWVGLVQGSGVDPLDQNAVRRWLKDVHGVKQNSQWTIADAAARAAGWERPTVEQYIDGQYAGKKAGLRPVFDAVRAVAEALGDDVVLEGRGTYTPFVRTRQFAAAAPATAARLDLGLRFVDPPASDRLQPAGAPGQATHKVALASVAEVDDELRRLLRAAYEQNG</sequence>
<dbReference type="InterPro" id="IPR043714">
    <property type="entry name" value="DUF5655"/>
</dbReference>
<gene>
    <name evidence="2" type="ORF">GGQ55_001488</name>
</gene>
<comment type="caution">
    <text evidence="2">The sequence shown here is derived from an EMBL/GenBank/DDBJ whole genome shotgun (WGS) entry which is preliminary data.</text>
</comment>
<reference evidence="2 3" key="1">
    <citation type="submission" date="2020-07" db="EMBL/GenBank/DDBJ databases">
        <title>Sequencing the genomes of 1000 actinobacteria strains.</title>
        <authorList>
            <person name="Klenk H.-P."/>
        </authorList>
    </citation>
    <scope>NUCLEOTIDE SEQUENCE [LARGE SCALE GENOMIC DNA]</scope>
    <source>
        <strain evidence="2 3">DSM 104001</strain>
    </source>
</reference>
<dbReference type="AlphaFoldDB" id="A0A853CBC0"/>
<dbReference type="Proteomes" id="UP000541969">
    <property type="component" value="Unassembled WGS sequence"/>
</dbReference>
<evidence type="ECO:0000313" key="2">
    <source>
        <dbReference type="EMBL" id="NYJ05210.1"/>
    </source>
</evidence>
<dbReference type="Pfam" id="PF18899">
    <property type="entry name" value="DUF5655"/>
    <property type="match status" value="1"/>
</dbReference>
<protein>
    <recommendedName>
        <fullName evidence="1">DUF5655 domain-containing protein</fullName>
    </recommendedName>
</protein>
<organism evidence="2 3">
    <name type="scientific">Petropleomorpha daqingensis</name>
    <dbReference type="NCBI Taxonomy" id="2026353"/>
    <lineage>
        <taxon>Bacteria</taxon>
        <taxon>Bacillati</taxon>
        <taxon>Actinomycetota</taxon>
        <taxon>Actinomycetes</taxon>
        <taxon>Geodermatophilales</taxon>
        <taxon>Geodermatophilaceae</taxon>
        <taxon>Petropleomorpha</taxon>
    </lineage>
</organism>
<evidence type="ECO:0000313" key="3">
    <source>
        <dbReference type="Proteomes" id="UP000541969"/>
    </source>
</evidence>
<feature type="domain" description="DUF5655" evidence="1">
    <location>
        <begin position="80"/>
        <end position="188"/>
    </location>
</feature>
<name>A0A853CBC0_9ACTN</name>
<evidence type="ECO:0000259" key="1">
    <source>
        <dbReference type="Pfam" id="PF18899"/>
    </source>
</evidence>
<proteinExistence type="predicted"/>
<dbReference type="EMBL" id="JACBZT010000001">
    <property type="protein sequence ID" value="NYJ05210.1"/>
    <property type="molecule type" value="Genomic_DNA"/>
</dbReference>
<dbReference type="RefSeq" id="WP_218859200.1">
    <property type="nucleotide sequence ID" value="NZ_JACBZT010000001.1"/>
</dbReference>
<accession>A0A853CBC0</accession>
<keyword evidence="3" id="KW-1185">Reference proteome</keyword>